<dbReference type="EMBL" id="JBHTIR010001992">
    <property type="protein sequence ID" value="MFD0853233.1"/>
    <property type="molecule type" value="Genomic_DNA"/>
</dbReference>
<name>A0ABW3CHM0_9ACTN</name>
<evidence type="ECO:0000313" key="2">
    <source>
        <dbReference type="Proteomes" id="UP001597083"/>
    </source>
</evidence>
<gene>
    <name evidence="1" type="ORF">ACFQ07_13410</name>
</gene>
<proteinExistence type="predicted"/>
<feature type="non-terminal residue" evidence="1">
    <location>
        <position position="1"/>
    </location>
</feature>
<organism evidence="1 2">
    <name type="scientific">Actinomadura adrarensis</name>
    <dbReference type="NCBI Taxonomy" id="1819600"/>
    <lineage>
        <taxon>Bacteria</taxon>
        <taxon>Bacillati</taxon>
        <taxon>Actinomycetota</taxon>
        <taxon>Actinomycetes</taxon>
        <taxon>Streptosporangiales</taxon>
        <taxon>Thermomonosporaceae</taxon>
        <taxon>Actinomadura</taxon>
    </lineage>
</organism>
<protein>
    <submittedName>
        <fullName evidence="1">Peptidase S8</fullName>
    </submittedName>
</protein>
<evidence type="ECO:0000313" key="1">
    <source>
        <dbReference type="EMBL" id="MFD0853233.1"/>
    </source>
</evidence>
<accession>A0ABW3CHM0</accession>
<comment type="caution">
    <text evidence="1">The sequence shown here is derived from an EMBL/GenBank/DDBJ whole genome shotgun (WGS) entry which is preliminary data.</text>
</comment>
<reference evidence="2" key="1">
    <citation type="journal article" date="2019" name="Int. J. Syst. Evol. Microbiol.">
        <title>The Global Catalogue of Microorganisms (GCM) 10K type strain sequencing project: providing services to taxonomists for standard genome sequencing and annotation.</title>
        <authorList>
            <consortium name="The Broad Institute Genomics Platform"/>
            <consortium name="The Broad Institute Genome Sequencing Center for Infectious Disease"/>
            <person name="Wu L."/>
            <person name="Ma J."/>
        </authorList>
    </citation>
    <scope>NUCLEOTIDE SEQUENCE [LARGE SCALE GENOMIC DNA]</scope>
    <source>
        <strain evidence="2">JCM 31696</strain>
    </source>
</reference>
<dbReference type="Proteomes" id="UP001597083">
    <property type="component" value="Unassembled WGS sequence"/>
</dbReference>
<sequence length="68" mass="7387">ASPNLVERVLRGTATAKACPVPAEYTYEYYRLVNGEWVLTTRTATCEGTKESNGFYGNGIINALSAVK</sequence>
<keyword evidence="2" id="KW-1185">Reference proteome</keyword>